<evidence type="ECO:0000256" key="3">
    <source>
        <dbReference type="ARBA" id="ARBA00048782"/>
    </source>
</evidence>
<dbReference type="EC" id="1.8.4.11" evidence="4"/>
<evidence type="ECO:0000256" key="4">
    <source>
        <dbReference type="HAMAP-Rule" id="MF_01401"/>
    </source>
</evidence>
<keyword evidence="1 4" id="KW-0560">Oxidoreductase</keyword>
<dbReference type="Pfam" id="PF01625">
    <property type="entry name" value="PMSR"/>
    <property type="match status" value="1"/>
</dbReference>
<dbReference type="GO" id="GO:0008113">
    <property type="term" value="F:peptide-methionine (S)-S-oxide reductase activity"/>
    <property type="evidence" value="ECO:0007669"/>
    <property type="project" value="UniProtKB-UniRule"/>
</dbReference>
<evidence type="ECO:0000256" key="2">
    <source>
        <dbReference type="ARBA" id="ARBA00047806"/>
    </source>
</evidence>
<comment type="catalytic activity">
    <reaction evidence="3 4">
        <text>[thioredoxin]-disulfide + L-methionine + H2O = L-methionine (S)-S-oxide + [thioredoxin]-dithiol</text>
        <dbReference type="Rhea" id="RHEA:19993"/>
        <dbReference type="Rhea" id="RHEA-COMP:10698"/>
        <dbReference type="Rhea" id="RHEA-COMP:10700"/>
        <dbReference type="ChEBI" id="CHEBI:15377"/>
        <dbReference type="ChEBI" id="CHEBI:29950"/>
        <dbReference type="ChEBI" id="CHEBI:50058"/>
        <dbReference type="ChEBI" id="CHEBI:57844"/>
        <dbReference type="ChEBI" id="CHEBI:58772"/>
        <dbReference type="EC" id="1.8.4.11"/>
    </reaction>
</comment>
<evidence type="ECO:0000256" key="1">
    <source>
        <dbReference type="ARBA" id="ARBA00023002"/>
    </source>
</evidence>
<dbReference type="STRING" id="1267423.SAMN05216290_2292"/>
<feature type="active site" evidence="4">
    <location>
        <position position="48"/>
    </location>
</feature>
<feature type="domain" description="Peptide methionine sulphoxide reductase MsrA" evidence="5">
    <location>
        <begin position="42"/>
        <end position="192"/>
    </location>
</feature>
<dbReference type="GeneID" id="99986997"/>
<keyword evidence="7" id="KW-1185">Reference proteome</keyword>
<comment type="function">
    <text evidence="4">Has an important function as a repair enzyme for proteins that have been inactivated by oxidation. Catalyzes the reversible oxidation-reduction of methionine sulfoxide in proteins to methionine.</text>
</comment>
<protein>
    <recommendedName>
        <fullName evidence="4">Peptide methionine sulfoxide reductase MsrA</fullName>
        <shortName evidence="4">Protein-methionine-S-oxide reductase</shortName>
        <ecNumber evidence="4">1.8.4.11</ecNumber>
    </recommendedName>
    <alternativeName>
        <fullName evidence="4">Peptide-methionine (S)-S-oxide reductase</fullName>
        <shortName evidence="4">Peptide Met(O) reductase</shortName>
    </alternativeName>
</protein>
<name>A0A1I0QFR7_9BACT</name>
<dbReference type="InterPro" id="IPR002569">
    <property type="entry name" value="Met_Sox_Rdtase_MsrA_dom"/>
</dbReference>
<dbReference type="RefSeq" id="WP_245733569.1">
    <property type="nucleotide sequence ID" value="NZ_FOIR01000002.1"/>
</dbReference>
<dbReference type="NCBIfam" id="TIGR00401">
    <property type="entry name" value="msrA"/>
    <property type="match status" value="1"/>
</dbReference>
<dbReference type="Proteomes" id="UP000199437">
    <property type="component" value="Unassembled WGS sequence"/>
</dbReference>
<dbReference type="PANTHER" id="PTHR43774">
    <property type="entry name" value="PEPTIDE METHIONINE SULFOXIDE REDUCTASE"/>
    <property type="match status" value="1"/>
</dbReference>
<dbReference type="PANTHER" id="PTHR43774:SF1">
    <property type="entry name" value="PEPTIDE METHIONINE SULFOXIDE REDUCTASE MSRA 2"/>
    <property type="match status" value="1"/>
</dbReference>
<dbReference type="HAMAP" id="MF_01401">
    <property type="entry name" value="MsrA"/>
    <property type="match status" value="1"/>
</dbReference>
<dbReference type="EMBL" id="FOIR01000002">
    <property type="protein sequence ID" value="SEW25862.1"/>
    <property type="molecule type" value="Genomic_DNA"/>
</dbReference>
<evidence type="ECO:0000313" key="6">
    <source>
        <dbReference type="EMBL" id="SEW25862.1"/>
    </source>
</evidence>
<gene>
    <name evidence="4" type="primary">msrA</name>
    <name evidence="6" type="ORF">SAMN05216290_2292</name>
</gene>
<dbReference type="SUPFAM" id="SSF55068">
    <property type="entry name" value="Peptide methionine sulfoxide reductase"/>
    <property type="match status" value="1"/>
</dbReference>
<dbReference type="GO" id="GO:0033744">
    <property type="term" value="F:L-methionine:thioredoxin-disulfide S-oxidoreductase activity"/>
    <property type="evidence" value="ECO:0007669"/>
    <property type="project" value="RHEA"/>
</dbReference>
<dbReference type="AlphaFoldDB" id="A0A1I0QFR7"/>
<accession>A0A1I0QFR7</accession>
<dbReference type="Gene3D" id="3.30.1060.10">
    <property type="entry name" value="Peptide methionine sulphoxide reductase MsrA"/>
    <property type="match status" value="1"/>
</dbReference>
<sequence length="220" mass="24841">MSLLSTFLTTVLLNLSMTACGPGDKTEAVSVANLEQEGREVATFAGGCFWCTEAVFERVEGVIDVYSGYTGGDQENPTYKQVSYGETNHAEAVQIVFDPSVIKYQELLNIFFATIDPTQLNRQGPDVGAQYRNVVFYHSFKQQIEAEATVNKLNRSGKYEKELATTVEKFTKFWKAEGYHQDYYELNPGNPYIINIAVPKVKKLKMLFPDKIKPKYQSEN</sequence>
<dbReference type="InterPro" id="IPR036509">
    <property type="entry name" value="Met_Sox_Rdtase_MsrA_sf"/>
</dbReference>
<comment type="catalytic activity">
    <reaction evidence="2 4">
        <text>L-methionyl-[protein] + [thioredoxin]-disulfide + H2O = L-methionyl-(S)-S-oxide-[protein] + [thioredoxin]-dithiol</text>
        <dbReference type="Rhea" id="RHEA:14217"/>
        <dbReference type="Rhea" id="RHEA-COMP:10698"/>
        <dbReference type="Rhea" id="RHEA-COMP:10700"/>
        <dbReference type="Rhea" id="RHEA-COMP:12313"/>
        <dbReference type="Rhea" id="RHEA-COMP:12315"/>
        <dbReference type="ChEBI" id="CHEBI:15377"/>
        <dbReference type="ChEBI" id="CHEBI:16044"/>
        <dbReference type="ChEBI" id="CHEBI:29950"/>
        <dbReference type="ChEBI" id="CHEBI:44120"/>
        <dbReference type="ChEBI" id="CHEBI:50058"/>
        <dbReference type="EC" id="1.8.4.11"/>
    </reaction>
</comment>
<comment type="similarity">
    <text evidence="4">Belongs to the MsrA Met sulfoxide reductase family.</text>
</comment>
<evidence type="ECO:0000313" key="7">
    <source>
        <dbReference type="Proteomes" id="UP000199437"/>
    </source>
</evidence>
<evidence type="ECO:0000259" key="5">
    <source>
        <dbReference type="Pfam" id="PF01625"/>
    </source>
</evidence>
<reference evidence="7" key="1">
    <citation type="submission" date="2016-10" db="EMBL/GenBank/DDBJ databases">
        <authorList>
            <person name="Varghese N."/>
            <person name="Submissions S."/>
        </authorList>
    </citation>
    <scope>NUCLEOTIDE SEQUENCE [LARGE SCALE GENOMIC DNA]</scope>
    <source>
        <strain evidence="7">CGMCC 1.12402</strain>
    </source>
</reference>
<organism evidence="6 7">
    <name type="scientific">Roseivirga pacifica</name>
    <dbReference type="NCBI Taxonomy" id="1267423"/>
    <lineage>
        <taxon>Bacteria</taxon>
        <taxon>Pseudomonadati</taxon>
        <taxon>Bacteroidota</taxon>
        <taxon>Cytophagia</taxon>
        <taxon>Cytophagales</taxon>
        <taxon>Roseivirgaceae</taxon>
        <taxon>Roseivirga</taxon>
    </lineage>
</organism>
<proteinExistence type="inferred from homology"/>